<organism evidence="13 14">
    <name type="scientific">Blastocystis sp. subtype 1 (strain ATCC 50177 / NandII)</name>
    <dbReference type="NCBI Taxonomy" id="478820"/>
    <lineage>
        <taxon>Eukaryota</taxon>
        <taxon>Sar</taxon>
        <taxon>Stramenopiles</taxon>
        <taxon>Bigyra</taxon>
        <taxon>Opalozoa</taxon>
        <taxon>Opalinata</taxon>
        <taxon>Blastocystidae</taxon>
        <taxon>Blastocystis</taxon>
    </lineage>
</organism>
<dbReference type="InterPro" id="IPR057308">
    <property type="entry name" value="CHCR_PEP5_VPS11"/>
</dbReference>
<keyword evidence="7" id="KW-0472">Membrane</keyword>
<dbReference type="GO" id="GO:0008270">
    <property type="term" value="F:zinc ion binding"/>
    <property type="evidence" value="ECO:0007669"/>
    <property type="project" value="UniProtKB-KW"/>
</dbReference>
<feature type="compositionally biased region" description="Acidic residues" evidence="11">
    <location>
        <begin position="938"/>
        <end position="948"/>
    </location>
</feature>
<dbReference type="PANTHER" id="PTHR23323">
    <property type="entry name" value="VACUOLAR PROTEIN SORTING-ASSOCIATED PROTEIN"/>
    <property type="match status" value="1"/>
</dbReference>
<dbReference type="CDD" id="cd16688">
    <property type="entry name" value="RING-H2_Vps11"/>
    <property type="match status" value="1"/>
</dbReference>
<dbReference type="GO" id="GO:0007033">
    <property type="term" value="P:vacuole organization"/>
    <property type="evidence" value="ECO:0007669"/>
    <property type="project" value="TreeGrafter"/>
</dbReference>
<dbReference type="Pfam" id="PF17122">
    <property type="entry name" value="zf-C3H2C3"/>
    <property type="match status" value="1"/>
</dbReference>
<evidence type="ECO:0000256" key="8">
    <source>
        <dbReference type="ARBA" id="ARBA00029433"/>
    </source>
</evidence>
<dbReference type="GO" id="GO:0030674">
    <property type="term" value="F:protein-macromolecule adaptor activity"/>
    <property type="evidence" value="ECO:0007669"/>
    <property type="project" value="TreeGrafter"/>
</dbReference>
<evidence type="ECO:0000256" key="3">
    <source>
        <dbReference type="ARBA" id="ARBA00022723"/>
    </source>
</evidence>
<evidence type="ECO:0000259" key="12">
    <source>
        <dbReference type="PROSITE" id="PS50089"/>
    </source>
</evidence>
<evidence type="ECO:0000256" key="2">
    <source>
        <dbReference type="ARBA" id="ARBA00022448"/>
    </source>
</evidence>
<evidence type="ECO:0000256" key="6">
    <source>
        <dbReference type="ARBA" id="ARBA00022927"/>
    </source>
</evidence>
<sequence length="972" mass="107260">MWKKFGFYTAELLQSADPGSPLYAIQALDITSVSSGRGSIVFGDSEGGVTLCNQEFSLHRFMAYESSVEFVYQFKKTNMLLTIGNGMDHRSQEDASASKNLAARFRTSLSSNEIYKWMLEDLYIPPTFANSAGAKEATLKLWLLDKMDAAGRPLCIRSIPLFEKLDEETISCFTVDEEQLLFLFGCQSGAVYFFHGDIHRSKKVALSAFPPSFASAITLLLVAPASDASCTVYAASADASCTVYAASADAFGAFAFSADAKTPVTFTPLDGTGVAPQCGCLFHGQCLVARDCTLVGFTPEGQRDAYAFPDAIQAVFAFNKDVVVHHAEGGHHYLSVFNLENQCEEFSMEVLRNGNPESLSFFFVEWGLLFFMTEGHVVYLLREKDVQTRLEILYERQLYSEALALGRVWELSEKEMKSIHFMYGNALYAAKKVDEAVFEYIETIGCIDASLIIRKYLDASSIHYLIQYLEELHRRGFASSDHTVLLMNSYAKLHDNDKIQAFVYQQSLGPHFNVAAVVDALASSEYTREALYLAAQHRLHAKYIAIQLGQLHAYAEAIAYIKQLPAVEVAAVLAQYGKQLVDNAPAEATAMLKEVCSAQRAEPVPAEKALACFIDAPRELKAFLKSCIAEDTTDPVIWNTYLELVLRNDLSDPLKGDEGSAVKGDEVSIAKDDEVSAVKGDEVKAANNSEMTNTSEVMAVLQNPKACYEDDQALILLEANRCEAGLVYLYEKLHMHSILLHHLLHQNRLDEAIALCEKEAEDDSLWRAVEKVVDVVKARKGVPLVQLVQMLCDSGRVSSARVNAVVLEALQEEAAVRRGDEEKTATLQSEGEALAKDIATLKDSVFAFHQTRCVGCGLPLELPVLHFLCGHSYHKNCVATQEKGCPKCGCAVTKTKPLSDEEFLKKVSVRGGDETKMVGCENGFAVVADCFAQHAFEEPEETEEEPIEPEVQATQPVEDIDEDAIPIQTLEL</sequence>
<evidence type="ECO:0000256" key="4">
    <source>
        <dbReference type="ARBA" id="ARBA00022771"/>
    </source>
</evidence>
<keyword evidence="6" id="KW-0653">Protein transport</keyword>
<dbReference type="InterPro" id="IPR001841">
    <property type="entry name" value="Znf_RING"/>
</dbReference>
<evidence type="ECO:0000256" key="11">
    <source>
        <dbReference type="SAM" id="MobiDB-lite"/>
    </source>
</evidence>
<accession>A0A196SDG6</accession>
<evidence type="ECO:0000313" key="13">
    <source>
        <dbReference type="EMBL" id="OAO15095.1"/>
    </source>
</evidence>
<dbReference type="GO" id="GO:0006904">
    <property type="term" value="P:vesicle docking involved in exocytosis"/>
    <property type="evidence" value="ECO:0007669"/>
    <property type="project" value="TreeGrafter"/>
</dbReference>
<dbReference type="Pfam" id="PF23356">
    <property type="entry name" value="TPR_PEP5_VPS11"/>
    <property type="match status" value="2"/>
</dbReference>
<reference evidence="13 14" key="1">
    <citation type="submission" date="2016-05" db="EMBL/GenBank/DDBJ databases">
        <title>Nuclear genome of Blastocystis sp. subtype 1 NandII.</title>
        <authorList>
            <person name="Gentekaki E."/>
            <person name="Curtis B."/>
            <person name="Stairs C."/>
            <person name="Eme L."/>
            <person name="Herman E."/>
            <person name="Klimes V."/>
            <person name="Arias M.C."/>
            <person name="Elias M."/>
            <person name="Hilliou F."/>
            <person name="Klute M."/>
            <person name="Malik S.-B."/>
            <person name="Pightling A."/>
            <person name="Rachubinski R."/>
            <person name="Salas D."/>
            <person name="Schlacht A."/>
            <person name="Suga H."/>
            <person name="Archibald J."/>
            <person name="Ball S.G."/>
            <person name="Clark G."/>
            <person name="Dacks J."/>
            <person name="Van Der Giezen M."/>
            <person name="Tsaousis A."/>
            <person name="Roger A."/>
        </authorList>
    </citation>
    <scope>NUCLEOTIDE SEQUENCE [LARGE SCALE GENOMIC DNA]</scope>
    <source>
        <strain evidence="14">ATCC 50177 / NandII</strain>
    </source>
</reference>
<dbReference type="EMBL" id="LXWW01000174">
    <property type="protein sequence ID" value="OAO15095.1"/>
    <property type="molecule type" value="Genomic_DNA"/>
</dbReference>
<dbReference type="Proteomes" id="UP000078348">
    <property type="component" value="Unassembled WGS sequence"/>
</dbReference>
<dbReference type="PROSITE" id="PS50089">
    <property type="entry name" value="ZF_RING_2"/>
    <property type="match status" value="1"/>
</dbReference>
<dbReference type="PROSITE" id="PS50236">
    <property type="entry name" value="CHCR"/>
    <property type="match status" value="1"/>
</dbReference>
<feature type="repeat" description="CHCR" evidence="10">
    <location>
        <begin position="440"/>
        <end position="589"/>
    </location>
</feature>
<feature type="domain" description="RING-type" evidence="12">
    <location>
        <begin position="853"/>
        <end position="888"/>
    </location>
</feature>
<evidence type="ECO:0000256" key="5">
    <source>
        <dbReference type="ARBA" id="ARBA00022833"/>
    </source>
</evidence>
<evidence type="ECO:0000313" key="14">
    <source>
        <dbReference type="Proteomes" id="UP000078348"/>
    </source>
</evidence>
<dbReference type="GO" id="GO:0048284">
    <property type="term" value="P:organelle fusion"/>
    <property type="evidence" value="ECO:0007669"/>
    <property type="project" value="TreeGrafter"/>
</dbReference>
<keyword evidence="4 9" id="KW-0863">Zinc-finger</keyword>
<proteinExistence type="inferred from homology"/>
<dbReference type="GO" id="GO:0030897">
    <property type="term" value="C:HOPS complex"/>
    <property type="evidence" value="ECO:0007669"/>
    <property type="project" value="TreeGrafter"/>
</dbReference>
<keyword evidence="14" id="KW-1185">Reference proteome</keyword>
<dbReference type="OrthoDB" id="26184at2759"/>
<dbReference type="SUPFAM" id="SSF57850">
    <property type="entry name" value="RING/U-box"/>
    <property type="match status" value="1"/>
</dbReference>
<evidence type="ECO:0000256" key="9">
    <source>
        <dbReference type="PROSITE-ProRule" id="PRU00175"/>
    </source>
</evidence>
<dbReference type="InterPro" id="IPR000547">
    <property type="entry name" value="Clathrin_H-chain/VPS_repeat"/>
</dbReference>
<evidence type="ECO:0000256" key="7">
    <source>
        <dbReference type="ARBA" id="ARBA00023136"/>
    </source>
</evidence>
<dbReference type="AlphaFoldDB" id="A0A196SDG6"/>
<dbReference type="STRING" id="478820.A0A196SDG6"/>
<keyword evidence="5" id="KW-0862">Zinc</keyword>
<comment type="similarity">
    <text evidence="1">Belongs to the VPS11 family.</text>
</comment>
<comment type="caution">
    <text evidence="13">The sequence shown here is derived from an EMBL/GenBank/DDBJ whole genome shotgun (WGS) entry which is preliminary data.</text>
</comment>
<comment type="subcellular location">
    <subcellularLocation>
        <location evidence="8">Endomembrane system</location>
        <topology evidence="8">Peripheral membrane protein</topology>
        <orientation evidence="8">Cytoplasmic side</orientation>
    </subcellularLocation>
</comment>
<gene>
    <name evidence="13" type="ORF">AV274_3185</name>
</gene>
<dbReference type="GO" id="GO:0005768">
    <property type="term" value="C:endosome"/>
    <property type="evidence" value="ECO:0007669"/>
    <property type="project" value="TreeGrafter"/>
</dbReference>
<feature type="region of interest" description="Disordered" evidence="11">
    <location>
        <begin position="937"/>
        <end position="972"/>
    </location>
</feature>
<evidence type="ECO:0000256" key="10">
    <source>
        <dbReference type="PROSITE-ProRule" id="PRU01006"/>
    </source>
</evidence>
<evidence type="ECO:0000256" key="1">
    <source>
        <dbReference type="ARBA" id="ARBA00007070"/>
    </source>
</evidence>
<name>A0A196SDG6_BLAHN</name>
<dbReference type="InterPro" id="IPR057307">
    <property type="entry name" value="PEP5_VPS11_N"/>
</dbReference>
<dbReference type="Pfam" id="PF23341">
    <property type="entry name" value="PEP5_VPS11_N"/>
    <property type="match status" value="2"/>
</dbReference>
<dbReference type="GO" id="GO:0006886">
    <property type="term" value="P:intracellular protein transport"/>
    <property type="evidence" value="ECO:0007669"/>
    <property type="project" value="UniProtKB-UniRule"/>
</dbReference>
<keyword evidence="2" id="KW-0813">Transport</keyword>
<dbReference type="GO" id="GO:0007032">
    <property type="term" value="P:endosome organization"/>
    <property type="evidence" value="ECO:0007669"/>
    <property type="project" value="TreeGrafter"/>
</dbReference>
<dbReference type="PANTHER" id="PTHR23323:SF24">
    <property type="entry name" value="VACUOLAR PROTEIN SORTING-ASSOCIATED PROTEIN 11 HOMOLOG"/>
    <property type="match status" value="1"/>
</dbReference>
<keyword evidence="3" id="KW-0479">Metal-binding</keyword>
<protein>
    <submittedName>
        <fullName evidence="13">Vacuolar protein sorting-associated protein 11</fullName>
    </submittedName>
</protein>